<keyword evidence="1" id="KW-0812">Transmembrane</keyword>
<proteinExistence type="predicted"/>
<keyword evidence="4" id="KW-1185">Reference proteome</keyword>
<organism evidence="3 4">
    <name type="scientific">Rubripirellula reticaptiva</name>
    <dbReference type="NCBI Taxonomy" id="2528013"/>
    <lineage>
        <taxon>Bacteria</taxon>
        <taxon>Pseudomonadati</taxon>
        <taxon>Planctomycetota</taxon>
        <taxon>Planctomycetia</taxon>
        <taxon>Pirellulales</taxon>
        <taxon>Pirellulaceae</taxon>
        <taxon>Rubripirellula</taxon>
    </lineage>
</organism>
<dbReference type="PANTHER" id="PTHR37947">
    <property type="entry name" value="BLL2462 PROTEIN"/>
    <property type="match status" value="1"/>
</dbReference>
<protein>
    <recommendedName>
        <fullName evidence="2">VWFA domain-containing protein</fullName>
    </recommendedName>
</protein>
<keyword evidence="1" id="KW-0472">Membrane</keyword>
<comment type="caution">
    <text evidence="3">The sequence shown here is derived from an EMBL/GenBank/DDBJ whole genome shotgun (WGS) entry which is preliminary data.</text>
</comment>
<dbReference type="Pfam" id="PF00092">
    <property type="entry name" value="VWA"/>
    <property type="match status" value="1"/>
</dbReference>
<dbReference type="Gene3D" id="3.40.50.880">
    <property type="match status" value="1"/>
</dbReference>
<feature type="transmembrane region" description="Helical" evidence="1">
    <location>
        <begin position="756"/>
        <end position="777"/>
    </location>
</feature>
<name>A0A5C6ET90_9BACT</name>
<dbReference type="RefSeq" id="WP_146535157.1">
    <property type="nucleotide sequence ID" value="NZ_SJPX01000003.1"/>
</dbReference>
<sequence length="784" mass="84791">MLASIRFASDLSPWLVCTAALIAAALVAWLYLRETRNIEGPLSFVLPALRASAVAMVILILAGPVWHRRVTVGTLGRVVFAIDASQSMNVSDSETASATPSRIKRAMGMLTGEAGSEGWLETLKTTHDVDVVAFSSGEPVAVWSSTDEDYASGETDSIAFLSVEPDGTRTDLASAVSALSQHRSAVGAGNPEDSAELTQTALVVISDGRDNVGKSAIDLAGPMKTIGATVHTIGMGSETEPTEVAIVKIDHPDSVAFDGTLAGTIVLNQFGLEGREFNVRIESGEGGDVVWQTVVRSTANEKQTIPFAIDVKSVLDNMDAGSQRGVRRSTVVMDLRAGLDPVQGDGSDVNNAMSFRVAASMRDRRMLILDGSSRWEMRYIRNVFDRDPAWSVDTILYGPGTDNLRLKRGIEPGEFPSNREVMSRYDVIVLGEVPPDQFDASDASLIREFVTRGGGLIVIDGRYGRVKRVASDFLSDLVPVRFLSDVSTSIASISPTHLGLEQPLFNLGGEKTDLEQLWLQLPAPQSAVSVEVQEGAESWADIVNSEGNRSPWLVTRLFGAGRVFYVSSDQSWRWRYKVADRFHARFWNQLMAASMQPPYAASDEYVALGTDQIEYVPGESAVIRARLQDTNGKPVGDATVDALVIADNEVVATVPMSIDDPARGTYLGTTEKLAAGSYEVRIRASGFDASAMQASSPIWVGTRDNVEMNRVSLNRNALTEIASAGGGVYLHESSASEILDSLRPLSSGAIVESDVLVWQSFYWFWAVIGVLGLEWWLRKKAGLV</sequence>
<dbReference type="AlphaFoldDB" id="A0A5C6ET90"/>
<evidence type="ECO:0000313" key="4">
    <source>
        <dbReference type="Proteomes" id="UP000317977"/>
    </source>
</evidence>
<dbReference type="Proteomes" id="UP000317977">
    <property type="component" value="Unassembled WGS sequence"/>
</dbReference>
<dbReference type="PANTHER" id="PTHR37947:SF1">
    <property type="entry name" value="BLL2462 PROTEIN"/>
    <property type="match status" value="1"/>
</dbReference>
<keyword evidence="1" id="KW-1133">Transmembrane helix</keyword>
<dbReference type="SUPFAM" id="SSF53300">
    <property type="entry name" value="vWA-like"/>
    <property type="match status" value="1"/>
</dbReference>
<reference evidence="3 4" key="1">
    <citation type="submission" date="2019-02" db="EMBL/GenBank/DDBJ databases">
        <title>Deep-cultivation of Planctomycetes and their phenomic and genomic characterization uncovers novel biology.</title>
        <authorList>
            <person name="Wiegand S."/>
            <person name="Jogler M."/>
            <person name="Boedeker C."/>
            <person name="Pinto D."/>
            <person name="Vollmers J."/>
            <person name="Rivas-Marin E."/>
            <person name="Kohn T."/>
            <person name="Peeters S.H."/>
            <person name="Heuer A."/>
            <person name="Rast P."/>
            <person name="Oberbeckmann S."/>
            <person name="Bunk B."/>
            <person name="Jeske O."/>
            <person name="Meyerdierks A."/>
            <person name="Storesund J.E."/>
            <person name="Kallscheuer N."/>
            <person name="Luecker S."/>
            <person name="Lage O.M."/>
            <person name="Pohl T."/>
            <person name="Merkel B.J."/>
            <person name="Hornburger P."/>
            <person name="Mueller R.-W."/>
            <person name="Bruemmer F."/>
            <person name="Labrenz M."/>
            <person name="Spormann A.M."/>
            <person name="Op Den Camp H."/>
            <person name="Overmann J."/>
            <person name="Amann R."/>
            <person name="Jetten M.S.M."/>
            <person name="Mascher T."/>
            <person name="Medema M.H."/>
            <person name="Devos D.P."/>
            <person name="Kaster A.-K."/>
            <person name="Ovreas L."/>
            <person name="Rohde M."/>
            <person name="Galperin M.Y."/>
            <person name="Jogler C."/>
        </authorList>
    </citation>
    <scope>NUCLEOTIDE SEQUENCE [LARGE SCALE GENOMIC DNA]</scope>
    <source>
        <strain evidence="3 4">Poly59</strain>
    </source>
</reference>
<dbReference type="EMBL" id="SJPX01000003">
    <property type="protein sequence ID" value="TWU51905.1"/>
    <property type="molecule type" value="Genomic_DNA"/>
</dbReference>
<dbReference type="PROSITE" id="PS50234">
    <property type="entry name" value="VWFA"/>
    <property type="match status" value="1"/>
</dbReference>
<evidence type="ECO:0000259" key="2">
    <source>
        <dbReference type="PROSITE" id="PS50234"/>
    </source>
</evidence>
<evidence type="ECO:0000313" key="3">
    <source>
        <dbReference type="EMBL" id="TWU51905.1"/>
    </source>
</evidence>
<accession>A0A5C6ET90</accession>
<dbReference type="SUPFAM" id="SSF52317">
    <property type="entry name" value="Class I glutamine amidotransferase-like"/>
    <property type="match status" value="1"/>
</dbReference>
<dbReference type="OrthoDB" id="252901at2"/>
<evidence type="ECO:0000256" key="1">
    <source>
        <dbReference type="SAM" id="Phobius"/>
    </source>
</evidence>
<dbReference type="InterPro" id="IPR036465">
    <property type="entry name" value="vWFA_dom_sf"/>
</dbReference>
<feature type="domain" description="VWFA" evidence="2">
    <location>
        <begin position="77"/>
        <end position="247"/>
    </location>
</feature>
<dbReference type="Gene3D" id="3.40.50.410">
    <property type="entry name" value="von Willebrand factor, type A domain"/>
    <property type="match status" value="1"/>
</dbReference>
<dbReference type="SMART" id="SM00327">
    <property type="entry name" value="VWA"/>
    <property type="match status" value="1"/>
</dbReference>
<dbReference type="InterPro" id="IPR002035">
    <property type="entry name" value="VWF_A"/>
</dbReference>
<dbReference type="InterPro" id="IPR029062">
    <property type="entry name" value="Class_I_gatase-like"/>
</dbReference>
<feature type="transmembrane region" description="Helical" evidence="1">
    <location>
        <begin position="12"/>
        <end position="32"/>
    </location>
</feature>
<dbReference type="CDD" id="cd00198">
    <property type="entry name" value="vWFA"/>
    <property type="match status" value="1"/>
</dbReference>
<feature type="transmembrane region" description="Helical" evidence="1">
    <location>
        <begin position="44"/>
        <end position="66"/>
    </location>
</feature>
<gene>
    <name evidence="3" type="ORF">Poly59_35010</name>
</gene>